<reference evidence="1 2" key="1">
    <citation type="journal article" date="2023" name="Int. J. Mol. Sci.">
        <title>De Novo Assembly and Annotation of 11 Diverse Shrub Willow (Salix) Genomes Reveals Novel Gene Organization in Sex-Linked Regions.</title>
        <authorList>
            <person name="Hyden B."/>
            <person name="Feng K."/>
            <person name="Yates T.B."/>
            <person name="Jawdy S."/>
            <person name="Cereghino C."/>
            <person name="Smart L.B."/>
            <person name="Muchero W."/>
        </authorList>
    </citation>
    <scope>NUCLEOTIDE SEQUENCE [LARGE SCALE GENOMIC DNA]</scope>
    <source>
        <tissue evidence="1">Shoot tip</tissue>
    </source>
</reference>
<dbReference type="AlphaFoldDB" id="A0AAD6JS44"/>
<comment type="caution">
    <text evidence="1">The sequence shown here is derived from an EMBL/GenBank/DDBJ whole genome shotgun (WGS) entry which is preliminary data.</text>
</comment>
<sequence>MLLCPIEVKRIEKSLTRLELSLVLDGSEKMTFPHTSLCVSSPLPSQLAPPPQKPFSVLESSAAVATACRVKSKQEKLSTKPEKDIFPEKQLPSTRLSDARLSPVPPFTAMTTSVSAVNKSEPFTERAESVPKLNSNSAFYVLNSSASVIRQKVSLANIVGSDGSFSLF</sequence>
<dbReference type="EMBL" id="JAPFFJ010000015">
    <property type="protein sequence ID" value="KAJ6410207.1"/>
    <property type="molecule type" value="Genomic_DNA"/>
</dbReference>
<dbReference type="Proteomes" id="UP001162972">
    <property type="component" value="Chromosome 9"/>
</dbReference>
<accession>A0AAD6JS44</accession>
<proteinExistence type="predicted"/>
<keyword evidence="2" id="KW-1185">Reference proteome</keyword>
<name>A0AAD6JS44_9ROSI</name>
<organism evidence="1 2">
    <name type="scientific">Salix udensis</name>
    <dbReference type="NCBI Taxonomy" id="889485"/>
    <lineage>
        <taxon>Eukaryota</taxon>
        <taxon>Viridiplantae</taxon>
        <taxon>Streptophyta</taxon>
        <taxon>Embryophyta</taxon>
        <taxon>Tracheophyta</taxon>
        <taxon>Spermatophyta</taxon>
        <taxon>Magnoliopsida</taxon>
        <taxon>eudicotyledons</taxon>
        <taxon>Gunneridae</taxon>
        <taxon>Pentapetalae</taxon>
        <taxon>rosids</taxon>
        <taxon>fabids</taxon>
        <taxon>Malpighiales</taxon>
        <taxon>Salicaceae</taxon>
        <taxon>Saliceae</taxon>
        <taxon>Salix</taxon>
    </lineage>
</organism>
<gene>
    <name evidence="1" type="ORF">OIU84_009660</name>
</gene>
<evidence type="ECO:0000313" key="2">
    <source>
        <dbReference type="Proteomes" id="UP001162972"/>
    </source>
</evidence>
<evidence type="ECO:0000313" key="1">
    <source>
        <dbReference type="EMBL" id="KAJ6410207.1"/>
    </source>
</evidence>
<protein>
    <submittedName>
        <fullName evidence="1">Uncharacterized protein</fullName>
    </submittedName>
</protein>